<gene>
    <name evidence="1" type="ORF">H5410_006077</name>
</gene>
<keyword evidence="2" id="KW-1185">Reference proteome</keyword>
<dbReference type="Proteomes" id="UP000824120">
    <property type="component" value="Chromosome 2"/>
</dbReference>
<reference evidence="1 2" key="1">
    <citation type="submission" date="2020-09" db="EMBL/GenBank/DDBJ databases">
        <title>De no assembly of potato wild relative species, Solanum commersonii.</title>
        <authorList>
            <person name="Cho K."/>
        </authorList>
    </citation>
    <scope>NUCLEOTIDE SEQUENCE [LARGE SCALE GENOMIC DNA]</scope>
    <source>
        <strain evidence="1">LZ3.2</strain>
        <tissue evidence="1">Leaf</tissue>
    </source>
</reference>
<evidence type="ECO:0000313" key="1">
    <source>
        <dbReference type="EMBL" id="KAG5620859.1"/>
    </source>
</evidence>
<protein>
    <submittedName>
        <fullName evidence="1">Uncharacterized protein</fullName>
    </submittedName>
</protein>
<dbReference type="AlphaFoldDB" id="A0A9J6A9A0"/>
<comment type="caution">
    <text evidence="1">The sequence shown here is derived from an EMBL/GenBank/DDBJ whole genome shotgun (WGS) entry which is preliminary data.</text>
</comment>
<accession>A0A9J6A9A0</accession>
<name>A0A9J6A9A0_SOLCO</name>
<sequence length="78" mass="9121">MEYPTISQIMQHINQIMGLDPNPHPRDMMPNPEFIHQLTSSERMQVNDNLELKRVKVMSEICLEPVWIGFGLLAYKPK</sequence>
<evidence type="ECO:0000313" key="2">
    <source>
        <dbReference type="Proteomes" id="UP000824120"/>
    </source>
</evidence>
<proteinExistence type="predicted"/>
<feature type="non-terminal residue" evidence="1">
    <location>
        <position position="1"/>
    </location>
</feature>
<dbReference type="EMBL" id="JACXVP010000002">
    <property type="protein sequence ID" value="KAG5620859.1"/>
    <property type="molecule type" value="Genomic_DNA"/>
</dbReference>
<organism evidence="1 2">
    <name type="scientific">Solanum commersonii</name>
    <name type="common">Commerson's wild potato</name>
    <name type="synonym">Commerson's nightshade</name>
    <dbReference type="NCBI Taxonomy" id="4109"/>
    <lineage>
        <taxon>Eukaryota</taxon>
        <taxon>Viridiplantae</taxon>
        <taxon>Streptophyta</taxon>
        <taxon>Embryophyta</taxon>
        <taxon>Tracheophyta</taxon>
        <taxon>Spermatophyta</taxon>
        <taxon>Magnoliopsida</taxon>
        <taxon>eudicotyledons</taxon>
        <taxon>Gunneridae</taxon>
        <taxon>Pentapetalae</taxon>
        <taxon>asterids</taxon>
        <taxon>lamiids</taxon>
        <taxon>Solanales</taxon>
        <taxon>Solanaceae</taxon>
        <taxon>Solanoideae</taxon>
        <taxon>Solaneae</taxon>
        <taxon>Solanum</taxon>
    </lineage>
</organism>